<dbReference type="EMBL" id="CAJJDM010000055">
    <property type="protein sequence ID" value="CAD8076023.1"/>
    <property type="molecule type" value="Genomic_DNA"/>
</dbReference>
<dbReference type="PANTHER" id="PTHR13072">
    <property type="entry name" value="DYNACTIN 6"/>
    <property type="match status" value="1"/>
</dbReference>
<dbReference type="GO" id="GO:0007052">
    <property type="term" value="P:mitotic spindle organization"/>
    <property type="evidence" value="ECO:0007669"/>
    <property type="project" value="TreeGrafter"/>
</dbReference>
<reference evidence="2" key="1">
    <citation type="submission" date="2021-01" db="EMBL/GenBank/DDBJ databases">
        <authorList>
            <consortium name="Genoscope - CEA"/>
            <person name="William W."/>
        </authorList>
    </citation>
    <scope>NUCLEOTIDE SEQUENCE</scope>
</reference>
<dbReference type="PANTHER" id="PTHR13072:SF0">
    <property type="entry name" value="DYNACTIN SUBUNIT 6"/>
    <property type="match status" value="1"/>
</dbReference>
<evidence type="ECO:0000256" key="1">
    <source>
        <dbReference type="ARBA" id="ARBA00022490"/>
    </source>
</evidence>
<sequence length="152" mass="17093">MSLILSQINKDNVKVGKGCCIALGVQIISEIGEIIIGDYTIIEEGCIIRNNHFKKMLIGSYNVFEIGCKVENTNIGDCNVFEMRCMIESGCTIENNCRFGINSRVPPKQNFPNFSRVYYPFNVLKVPPYDSSQHKEEITELCAALFQIGSKK</sequence>
<protein>
    <recommendedName>
        <fullName evidence="4">Dynactin subunit 6</fullName>
    </recommendedName>
</protein>
<keyword evidence="3" id="KW-1185">Reference proteome</keyword>
<evidence type="ECO:0000313" key="3">
    <source>
        <dbReference type="Proteomes" id="UP000688137"/>
    </source>
</evidence>
<name>A0A8S1ME69_PARPR</name>
<keyword evidence="1" id="KW-0963">Cytoplasm</keyword>
<accession>A0A8S1ME69</accession>
<gene>
    <name evidence="2" type="ORF">PPRIM_AZ9-3.1.T0550195</name>
</gene>
<dbReference type="AlphaFoldDB" id="A0A8S1ME69"/>
<evidence type="ECO:0000313" key="2">
    <source>
        <dbReference type="EMBL" id="CAD8076023.1"/>
    </source>
</evidence>
<evidence type="ECO:0008006" key="4">
    <source>
        <dbReference type="Google" id="ProtNLM"/>
    </source>
</evidence>
<organism evidence="2 3">
    <name type="scientific">Paramecium primaurelia</name>
    <dbReference type="NCBI Taxonomy" id="5886"/>
    <lineage>
        <taxon>Eukaryota</taxon>
        <taxon>Sar</taxon>
        <taxon>Alveolata</taxon>
        <taxon>Ciliophora</taxon>
        <taxon>Intramacronucleata</taxon>
        <taxon>Oligohymenophorea</taxon>
        <taxon>Peniculida</taxon>
        <taxon>Parameciidae</taxon>
        <taxon>Paramecium</taxon>
    </lineage>
</organism>
<dbReference type="GO" id="GO:0005869">
    <property type="term" value="C:dynactin complex"/>
    <property type="evidence" value="ECO:0007669"/>
    <property type="project" value="InterPro"/>
</dbReference>
<proteinExistence type="predicted"/>
<dbReference type="GO" id="GO:0070840">
    <property type="term" value="F:dynein complex binding"/>
    <property type="evidence" value="ECO:0007669"/>
    <property type="project" value="TreeGrafter"/>
</dbReference>
<dbReference type="InterPro" id="IPR027777">
    <property type="entry name" value="DCTN6"/>
</dbReference>
<dbReference type="Proteomes" id="UP000688137">
    <property type="component" value="Unassembled WGS sequence"/>
</dbReference>
<dbReference type="OMA" id="CMIESGC"/>
<comment type="caution">
    <text evidence="2">The sequence shown here is derived from an EMBL/GenBank/DDBJ whole genome shotgun (WGS) entry which is preliminary data.</text>
</comment>